<dbReference type="GO" id="GO:0046872">
    <property type="term" value="F:metal ion binding"/>
    <property type="evidence" value="ECO:0007669"/>
    <property type="project" value="UniProtKB-KW"/>
</dbReference>
<dbReference type="GO" id="GO:0051537">
    <property type="term" value="F:2 iron, 2 sulfur cluster binding"/>
    <property type="evidence" value="ECO:0007669"/>
    <property type="project" value="UniProtKB-KW"/>
</dbReference>
<keyword evidence="1" id="KW-0001">2Fe-2S</keyword>
<keyword evidence="2" id="KW-0479">Metal-binding</keyword>
<keyword evidence="5" id="KW-1015">Disulfide bond</keyword>
<evidence type="ECO:0000313" key="9">
    <source>
        <dbReference type="EMBL" id="HGY55125.1"/>
    </source>
</evidence>
<evidence type="ECO:0000259" key="8">
    <source>
        <dbReference type="PROSITE" id="PS51296"/>
    </source>
</evidence>
<accession>A0A7V4TZG2</accession>
<dbReference type="Pfam" id="PF00355">
    <property type="entry name" value="Rieske"/>
    <property type="match status" value="1"/>
</dbReference>
<keyword evidence="4" id="KW-0411">Iron-sulfur</keyword>
<evidence type="ECO:0000256" key="7">
    <source>
        <dbReference type="SAM" id="Phobius"/>
    </source>
</evidence>
<dbReference type="CDD" id="cd03467">
    <property type="entry name" value="Rieske"/>
    <property type="match status" value="1"/>
</dbReference>
<dbReference type="InterPro" id="IPR005805">
    <property type="entry name" value="Rieske_Fe-S_prot_C"/>
</dbReference>
<evidence type="ECO:0000256" key="3">
    <source>
        <dbReference type="ARBA" id="ARBA00023004"/>
    </source>
</evidence>
<comment type="cofactor">
    <cofactor evidence="6">
        <name>[2Fe-2S] cluster</name>
        <dbReference type="ChEBI" id="CHEBI:190135"/>
    </cofactor>
</comment>
<feature type="transmembrane region" description="Helical" evidence="7">
    <location>
        <begin position="20"/>
        <end position="38"/>
    </location>
</feature>
<dbReference type="AlphaFoldDB" id="A0A7V4TZG2"/>
<keyword evidence="7" id="KW-1133">Transmembrane helix</keyword>
<protein>
    <submittedName>
        <fullName evidence="9">Rieske (2Fe-2S) protein</fullName>
    </submittedName>
</protein>
<evidence type="ECO:0000256" key="2">
    <source>
        <dbReference type="ARBA" id="ARBA00022723"/>
    </source>
</evidence>
<gene>
    <name evidence="9" type="ORF">ENK44_05465</name>
</gene>
<dbReference type="InterPro" id="IPR036922">
    <property type="entry name" value="Rieske_2Fe-2S_sf"/>
</dbReference>
<dbReference type="PRINTS" id="PR00162">
    <property type="entry name" value="RIESKE"/>
</dbReference>
<evidence type="ECO:0000256" key="6">
    <source>
        <dbReference type="ARBA" id="ARBA00034078"/>
    </source>
</evidence>
<organism evidence="9">
    <name type="scientific">Caldithrix abyssi</name>
    <dbReference type="NCBI Taxonomy" id="187145"/>
    <lineage>
        <taxon>Bacteria</taxon>
        <taxon>Pseudomonadati</taxon>
        <taxon>Calditrichota</taxon>
        <taxon>Calditrichia</taxon>
        <taxon>Calditrichales</taxon>
        <taxon>Calditrichaceae</taxon>
        <taxon>Caldithrix</taxon>
    </lineage>
</organism>
<dbReference type="InterPro" id="IPR014349">
    <property type="entry name" value="Rieske_Fe-S_prot"/>
</dbReference>
<feature type="domain" description="Rieske" evidence="8">
    <location>
        <begin position="62"/>
        <end position="134"/>
    </location>
</feature>
<reference evidence="9" key="1">
    <citation type="journal article" date="2020" name="mSystems">
        <title>Genome- and Community-Level Interaction Insights into Carbon Utilization and Element Cycling Functions of Hydrothermarchaeota in Hydrothermal Sediment.</title>
        <authorList>
            <person name="Zhou Z."/>
            <person name="Liu Y."/>
            <person name="Xu W."/>
            <person name="Pan J."/>
            <person name="Luo Z.H."/>
            <person name="Li M."/>
        </authorList>
    </citation>
    <scope>NUCLEOTIDE SEQUENCE [LARGE SCALE GENOMIC DNA]</scope>
    <source>
        <strain evidence="9">HyVt-577</strain>
    </source>
</reference>
<comment type="caution">
    <text evidence="9">The sequence shown here is derived from an EMBL/GenBank/DDBJ whole genome shotgun (WGS) entry which is preliminary data.</text>
</comment>
<dbReference type="PANTHER" id="PTHR10134">
    <property type="entry name" value="CYTOCHROME B-C1 COMPLEX SUBUNIT RIESKE, MITOCHONDRIAL"/>
    <property type="match status" value="1"/>
</dbReference>
<keyword evidence="3" id="KW-0408">Iron</keyword>
<sequence>MVKTSQNPARREALKSLSQYIVSFALGIFLIPLSRFLNRLPKNKTVVRFARKGIREGINVLPAIFVFQQNKQIKILSRRCPHLGCTVQTDAAGKELRCPCHGSRFTVDGKYIAGPAKADLQELAYTSINEREWKVTL</sequence>
<evidence type="ECO:0000256" key="1">
    <source>
        <dbReference type="ARBA" id="ARBA00022714"/>
    </source>
</evidence>
<dbReference type="SUPFAM" id="SSF50022">
    <property type="entry name" value="ISP domain"/>
    <property type="match status" value="1"/>
</dbReference>
<evidence type="ECO:0000256" key="5">
    <source>
        <dbReference type="ARBA" id="ARBA00023157"/>
    </source>
</evidence>
<dbReference type="Proteomes" id="UP000885779">
    <property type="component" value="Unassembled WGS sequence"/>
</dbReference>
<evidence type="ECO:0000256" key="4">
    <source>
        <dbReference type="ARBA" id="ARBA00023014"/>
    </source>
</evidence>
<dbReference type="EMBL" id="DRQG01000051">
    <property type="protein sequence ID" value="HGY55125.1"/>
    <property type="molecule type" value="Genomic_DNA"/>
</dbReference>
<keyword evidence="7" id="KW-0472">Membrane</keyword>
<dbReference type="InterPro" id="IPR017941">
    <property type="entry name" value="Rieske_2Fe-2S"/>
</dbReference>
<proteinExistence type="predicted"/>
<name>A0A7V4TZG2_CALAY</name>
<keyword evidence="7" id="KW-0812">Transmembrane</keyword>
<dbReference type="PROSITE" id="PS51296">
    <property type="entry name" value="RIESKE"/>
    <property type="match status" value="1"/>
</dbReference>
<dbReference type="Gene3D" id="2.102.10.10">
    <property type="entry name" value="Rieske [2Fe-2S] iron-sulphur domain"/>
    <property type="match status" value="1"/>
</dbReference>
<dbReference type="GO" id="GO:0016020">
    <property type="term" value="C:membrane"/>
    <property type="evidence" value="ECO:0007669"/>
    <property type="project" value="InterPro"/>
</dbReference>